<evidence type="ECO:0000313" key="2">
    <source>
        <dbReference type="Proteomes" id="UP000784294"/>
    </source>
</evidence>
<evidence type="ECO:0000313" key="1">
    <source>
        <dbReference type="EMBL" id="VEL42730.1"/>
    </source>
</evidence>
<reference evidence="1" key="1">
    <citation type="submission" date="2018-11" db="EMBL/GenBank/DDBJ databases">
        <authorList>
            <consortium name="Pathogen Informatics"/>
        </authorList>
    </citation>
    <scope>NUCLEOTIDE SEQUENCE</scope>
</reference>
<name>A0A448XQY4_9PLAT</name>
<keyword evidence="2" id="KW-1185">Reference proteome</keyword>
<proteinExistence type="predicted"/>
<accession>A0A448XQY4</accession>
<dbReference type="Proteomes" id="UP000784294">
    <property type="component" value="Unassembled WGS sequence"/>
</dbReference>
<dbReference type="AlphaFoldDB" id="A0A448XQY4"/>
<organism evidence="1 2">
    <name type="scientific">Protopolystoma xenopodis</name>
    <dbReference type="NCBI Taxonomy" id="117903"/>
    <lineage>
        <taxon>Eukaryota</taxon>
        <taxon>Metazoa</taxon>
        <taxon>Spiralia</taxon>
        <taxon>Lophotrochozoa</taxon>
        <taxon>Platyhelminthes</taxon>
        <taxon>Monogenea</taxon>
        <taxon>Polyopisthocotylea</taxon>
        <taxon>Polystomatidea</taxon>
        <taxon>Polystomatidae</taxon>
        <taxon>Protopolystoma</taxon>
    </lineage>
</organism>
<comment type="caution">
    <text evidence="1">The sequence shown here is derived from an EMBL/GenBank/DDBJ whole genome shotgun (WGS) entry which is preliminary data.</text>
</comment>
<dbReference type="EMBL" id="CAAALY010276201">
    <property type="protein sequence ID" value="VEL42730.1"/>
    <property type="molecule type" value="Genomic_DNA"/>
</dbReference>
<sequence>MCSLHAYQNCVFGRIAFVFAQRVSLRWGEVSEYTNPPTRGYLFGGVIEDNRSVYSSRGAITELLTVRRHTLICLPHLVRQTCLKPIGMYPSTDSPHHTFCHALVSKLSELVRWMQGWTEALVTR</sequence>
<gene>
    <name evidence="1" type="ORF">PXEA_LOCUS36170</name>
</gene>
<protein>
    <submittedName>
        <fullName evidence="1">Uncharacterized protein</fullName>
    </submittedName>
</protein>